<feature type="non-terminal residue" evidence="1">
    <location>
        <position position="1"/>
    </location>
</feature>
<protein>
    <submittedName>
        <fullName evidence="1">ABC transporter, substrate-binding protein</fullName>
    </submittedName>
</protein>
<dbReference type="SUPFAM" id="SSF53850">
    <property type="entry name" value="Periplasmic binding protein-like II"/>
    <property type="match status" value="1"/>
</dbReference>
<dbReference type="Gene3D" id="3.40.190.10">
    <property type="entry name" value="Periplasmic binding protein-like II"/>
    <property type="match status" value="1"/>
</dbReference>
<evidence type="ECO:0000313" key="2">
    <source>
        <dbReference type="Proteomes" id="UP000010411"/>
    </source>
</evidence>
<name>L1KWB4_9ACTN</name>
<accession>L1KWB4</accession>
<organism evidence="1 2">
    <name type="scientific">Streptomyces ipomoeae 91-03</name>
    <dbReference type="NCBI Taxonomy" id="698759"/>
    <lineage>
        <taxon>Bacteria</taxon>
        <taxon>Bacillati</taxon>
        <taxon>Actinomycetota</taxon>
        <taxon>Actinomycetes</taxon>
        <taxon>Kitasatosporales</taxon>
        <taxon>Streptomycetaceae</taxon>
        <taxon>Streptomyces</taxon>
    </lineage>
</organism>
<proteinExistence type="predicted"/>
<dbReference type="PATRIC" id="fig|698759.3.peg.4240"/>
<evidence type="ECO:0000313" key="1">
    <source>
        <dbReference type="EMBL" id="EKX65121.1"/>
    </source>
</evidence>
<comment type="caution">
    <text evidence="1">The sequence shown here is derived from an EMBL/GenBank/DDBJ whole genome shotgun (WGS) entry which is preliminary data.</text>
</comment>
<sequence length="464" mass="49593">SGSVHSSMAWFSQQARTQVRGERSMPTITKHRRFMATAVAVVLGATTLAACGGSDDDSEAQSGPAKLTYWTWTPGMDKVVDLWNKGPGKEQQITVTVKKQASGDTLVTKILTAHKANKGPDLVQAEYQALPTLVSNDAVADISKEAGDAKSKFADGVWQQTTLGSDAVYAIPQDIGPMMFYYREDLFKKYGLPVPKTWDEFAETARKLKKEDPDVDLTTFSANDSGLFAGLAQQAGAKWWTTEGQKWKVGIDDAATQKVADFWGGLVKEGAIDNQPMYTPAWNKALNTGKQIAWVSAVWAPGTLTTAAPDTAGKWKVAPLPQWSSSENVTGSWGGSSTAVTTDSKNKGAAAKFAAWLNTDPQALTALAKEGGIYPAATTAQTSDAFAQPPAFFSNQADFYTTASEIAKTTAPSAWGPNVNVAYTTFKDAFGAAAKNKSDFGAALKTMQDTTVADMKKQGFEVAE</sequence>
<keyword evidence="2" id="KW-1185">Reference proteome</keyword>
<dbReference type="Proteomes" id="UP000010411">
    <property type="component" value="Unassembled WGS sequence"/>
</dbReference>
<dbReference type="AlphaFoldDB" id="L1KWB4"/>
<gene>
    <name evidence="1" type="ORF">STRIP9103_00500</name>
</gene>
<dbReference type="InterPro" id="IPR006059">
    <property type="entry name" value="SBP"/>
</dbReference>
<dbReference type="InterPro" id="IPR050490">
    <property type="entry name" value="Bact_solute-bd_prot1"/>
</dbReference>
<dbReference type="Pfam" id="PF01547">
    <property type="entry name" value="SBP_bac_1"/>
    <property type="match status" value="1"/>
</dbReference>
<reference evidence="1 2" key="1">
    <citation type="submission" date="2012-11" db="EMBL/GenBank/DDBJ databases">
        <authorList>
            <person name="Huguet-Tapia J.C."/>
            <person name="Durkin A.S."/>
            <person name="Pettis G.S."/>
            <person name="Badger J.H."/>
        </authorList>
    </citation>
    <scope>NUCLEOTIDE SEQUENCE [LARGE SCALE GENOMIC DNA]</scope>
    <source>
        <strain evidence="1 2">91-03</strain>
    </source>
</reference>
<dbReference type="EMBL" id="AEJC01000311">
    <property type="protein sequence ID" value="EKX65121.1"/>
    <property type="molecule type" value="Genomic_DNA"/>
</dbReference>
<dbReference type="PANTHER" id="PTHR43649:SF12">
    <property type="entry name" value="DIACETYLCHITOBIOSE BINDING PROTEIN DASA"/>
    <property type="match status" value="1"/>
</dbReference>
<dbReference type="PANTHER" id="PTHR43649">
    <property type="entry name" value="ARABINOSE-BINDING PROTEIN-RELATED"/>
    <property type="match status" value="1"/>
</dbReference>